<proteinExistence type="predicted"/>
<dbReference type="AlphaFoldDB" id="A0AAN7V1M5"/>
<comment type="caution">
    <text evidence="2">The sequence shown here is derived from an EMBL/GenBank/DDBJ whole genome shotgun (WGS) entry which is preliminary data.</text>
</comment>
<keyword evidence="3" id="KW-1185">Reference proteome</keyword>
<gene>
    <name evidence="2" type="ORF">RRF57_013361</name>
</gene>
<accession>A0AAN7V1M5</accession>
<evidence type="ECO:0000313" key="3">
    <source>
        <dbReference type="Proteomes" id="UP001305414"/>
    </source>
</evidence>
<evidence type="ECO:0000256" key="1">
    <source>
        <dbReference type="SAM" id="MobiDB-lite"/>
    </source>
</evidence>
<dbReference type="EMBL" id="JAWHQM010000196">
    <property type="protein sequence ID" value="KAK5637646.1"/>
    <property type="molecule type" value="Genomic_DNA"/>
</dbReference>
<feature type="region of interest" description="Disordered" evidence="1">
    <location>
        <begin position="1"/>
        <end position="28"/>
    </location>
</feature>
<organism evidence="2 3">
    <name type="scientific">Xylaria bambusicola</name>
    <dbReference type="NCBI Taxonomy" id="326684"/>
    <lineage>
        <taxon>Eukaryota</taxon>
        <taxon>Fungi</taxon>
        <taxon>Dikarya</taxon>
        <taxon>Ascomycota</taxon>
        <taxon>Pezizomycotina</taxon>
        <taxon>Sordariomycetes</taxon>
        <taxon>Xylariomycetidae</taxon>
        <taxon>Xylariales</taxon>
        <taxon>Xylariaceae</taxon>
        <taxon>Xylaria</taxon>
    </lineage>
</organism>
<dbReference type="Proteomes" id="UP001305414">
    <property type="component" value="Unassembled WGS sequence"/>
</dbReference>
<protein>
    <submittedName>
        <fullName evidence="2">Uncharacterized protein</fullName>
    </submittedName>
</protein>
<reference evidence="2 3" key="1">
    <citation type="submission" date="2023-10" db="EMBL/GenBank/DDBJ databases">
        <title>Draft genome sequence of Xylaria bambusicola isolate GMP-LS, the root and basal stem rot pathogen of sugarcane in Indonesia.</title>
        <authorList>
            <person name="Selvaraj P."/>
            <person name="Muralishankar V."/>
            <person name="Muruganantham S."/>
            <person name="Sp S."/>
            <person name="Haryani S."/>
            <person name="Lau K.J.X."/>
            <person name="Naqvi N.I."/>
        </authorList>
    </citation>
    <scope>NUCLEOTIDE SEQUENCE [LARGE SCALE GENOMIC DNA]</scope>
    <source>
        <strain evidence="2">GMP-LS</strain>
    </source>
</reference>
<sequence length="79" mass="8583">MAPKPRVIRQTVPTEDPEPTPPTNAGKSAEWSECSVANACLEYDGSKHLELPEPCRHCIANVTVVSISHLVVTLFANPM</sequence>
<evidence type="ECO:0000313" key="2">
    <source>
        <dbReference type="EMBL" id="KAK5637646.1"/>
    </source>
</evidence>
<name>A0AAN7V1M5_9PEZI</name>